<dbReference type="NCBIfam" id="TIGR00254">
    <property type="entry name" value="GGDEF"/>
    <property type="match status" value="1"/>
</dbReference>
<dbReference type="InterPro" id="IPR000160">
    <property type="entry name" value="GGDEF_dom"/>
</dbReference>
<feature type="transmembrane region" description="Helical" evidence="1">
    <location>
        <begin position="102"/>
        <end position="122"/>
    </location>
</feature>
<organism evidence="3 4">
    <name type="scientific">Paenibacillus roseus</name>
    <dbReference type="NCBI Taxonomy" id="2798579"/>
    <lineage>
        <taxon>Bacteria</taxon>
        <taxon>Bacillati</taxon>
        <taxon>Bacillota</taxon>
        <taxon>Bacilli</taxon>
        <taxon>Bacillales</taxon>
        <taxon>Paenibacillaceae</taxon>
        <taxon>Paenibacillus</taxon>
    </lineage>
</organism>
<comment type="caution">
    <text evidence="3">The sequence shown here is derived from an EMBL/GenBank/DDBJ whole genome shotgun (WGS) entry which is preliminary data.</text>
</comment>
<evidence type="ECO:0000313" key="4">
    <source>
        <dbReference type="Proteomes" id="UP000640274"/>
    </source>
</evidence>
<feature type="transmembrane region" description="Helical" evidence="1">
    <location>
        <begin position="12"/>
        <end position="30"/>
    </location>
</feature>
<name>A0A934MQK8_9BACL</name>
<keyword evidence="1" id="KW-0812">Transmembrane</keyword>
<feature type="domain" description="GGDEF" evidence="2">
    <location>
        <begin position="380"/>
        <end position="503"/>
    </location>
</feature>
<evidence type="ECO:0000313" key="3">
    <source>
        <dbReference type="EMBL" id="MBJ6361988.1"/>
    </source>
</evidence>
<dbReference type="PANTHER" id="PTHR44757">
    <property type="entry name" value="DIGUANYLATE CYCLASE DGCP"/>
    <property type="match status" value="1"/>
</dbReference>
<dbReference type="AlphaFoldDB" id="A0A934MQK8"/>
<proteinExistence type="predicted"/>
<dbReference type="PROSITE" id="PS50887">
    <property type="entry name" value="GGDEF"/>
    <property type="match status" value="1"/>
</dbReference>
<dbReference type="InterPro" id="IPR052155">
    <property type="entry name" value="Biofilm_reg_signaling"/>
</dbReference>
<dbReference type="RefSeq" id="WP_199019536.1">
    <property type="nucleotide sequence ID" value="NZ_JAELUP010000062.1"/>
</dbReference>
<dbReference type="PANTHER" id="PTHR44757:SF2">
    <property type="entry name" value="BIOFILM ARCHITECTURE MAINTENANCE PROTEIN MBAA"/>
    <property type="match status" value="1"/>
</dbReference>
<evidence type="ECO:0000256" key="1">
    <source>
        <dbReference type="SAM" id="Phobius"/>
    </source>
</evidence>
<feature type="transmembrane region" description="Helical" evidence="1">
    <location>
        <begin position="39"/>
        <end position="61"/>
    </location>
</feature>
<dbReference type="InterPro" id="IPR000014">
    <property type="entry name" value="PAS"/>
</dbReference>
<dbReference type="Pfam" id="PF13188">
    <property type="entry name" value="PAS_8"/>
    <property type="match status" value="1"/>
</dbReference>
<feature type="transmembrane region" description="Helical" evidence="1">
    <location>
        <begin position="146"/>
        <end position="166"/>
    </location>
</feature>
<dbReference type="Proteomes" id="UP000640274">
    <property type="component" value="Unassembled WGS sequence"/>
</dbReference>
<accession>A0A934MQK8</accession>
<dbReference type="InterPro" id="IPR029787">
    <property type="entry name" value="Nucleotide_cyclase"/>
</dbReference>
<feature type="transmembrane region" description="Helical" evidence="1">
    <location>
        <begin position="208"/>
        <end position="226"/>
    </location>
</feature>
<feature type="transmembrane region" description="Helical" evidence="1">
    <location>
        <begin position="67"/>
        <end position="90"/>
    </location>
</feature>
<dbReference type="Gene3D" id="3.30.450.20">
    <property type="entry name" value="PAS domain"/>
    <property type="match status" value="1"/>
</dbReference>
<protein>
    <submittedName>
        <fullName evidence="3">Sensor domain-containing diguanylate cyclase</fullName>
    </submittedName>
</protein>
<dbReference type="SMART" id="SM00267">
    <property type="entry name" value="GGDEF"/>
    <property type="match status" value="1"/>
</dbReference>
<reference evidence="3" key="1">
    <citation type="submission" date="2020-12" db="EMBL/GenBank/DDBJ databases">
        <authorList>
            <person name="Huq M.A."/>
        </authorList>
    </citation>
    <scope>NUCLEOTIDE SEQUENCE</scope>
    <source>
        <strain evidence="3">MAHUQ-46</strain>
    </source>
</reference>
<sequence>MLRISEAVGFMLAYIVPICFFIHIGLKVLLRNPKKTEHLLASLISTCYLLLFVEEALRFLVPIEYSGVLSIIWFGSVGLALPSLGFHFFSKFVGMGKWMSKPLYPYLFYTPFLLFPVIILNYRDLAASQQFVQSGIWKWPLYNTNYYWTFSLSILVSMAYVVLLIKKRPVSISKEQRGIINLLITGILLVIAWHVVFGFISYEGVLPPYPFIYGGIIWCSTVWLAMKKYDFLDFNHKRYEKLFNLNPSPILLVKQSGRVREANPAARQLFHEVHLARAGLNDLGGEELHGRIQGKQEIRSMETALYNGNARIDVLVDGDYVSLSSEPHVMLIIRDITLQKAHQEQIAFLAYHDPLTQLPNRRLFYERLDRATGKASQRNQLLAVIVVNLEQFKELNDRYGYEAGDEALKHMAVMITEAVGSMGMAARLSGGKFAIMIEPMPSVAYVEETMRHLYSCFANQASFYYGEESVQVELSMGVSYYPSDGVDGSALIMKADKVLQRIG</sequence>
<feature type="transmembrane region" description="Helical" evidence="1">
    <location>
        <begin position="178"/>
        <end position="202"/>
    </location>
</feature>
<keyword evidence="1" id="KW-0472">Membrane</keyword>
<evidence type="ECO:0000259" key="2">
    <source>
        <dbReference type="PROSITE" id="PS50887"/>
    </source>
</evidence>
<keyword evidence="4" id="KW-1185">Reference proteome</keyword>
<gene>
    <name evidence="3" type="ORF">JFN88_12000</name>
</gene>
<keyword evidence="1" id="KW-1133">Transmembrane helix</keyword>
<dbReference type="SUPFAM" id="SSF55073">
    <property type="entry name" value="Nucleotide cyclase"/>
    <property type="match status" value="1"/>
</dbReference>
<dbReference type="Pfam" id="PF00990">
    <property type="entry name" value="GGDEF"/>
    <property type="match status" value="1"/>
</dbReference>
<dbReference type="InterPro" id="IPR043128">
    <property type="entry name" value="Rev_trsase/Diguanyl_cyclase"/>
</dbReference>
<dbReference type="EMBL" id="JAELUP010000062">
    <property type="protein sequence ID" value="MBJ6361988.1"/>
    <property type="molecule type" value="Genomic_DNA"/>
</dbReference>
<dbReference type="Gene3D" id="3.30.70.270">
    <property type="match status" value="1"/>
</dbReference>
<dbReference type="CDD" id="cd01949">
    <property type="entry name" value="GGDEF"/>
    <property type="match status" value="1"/>
</dbReference>